<evidence type="ECO:0000313" key="1">
    <source>
        <dbReference type="EMBL" id="KAJ7562926.1"/>
    </source>
</evidence>
<gene>
    <name evidence="1" type="ORF">O6H91_03G089400</name>
</gene>
<name>A0ACC2E8Y0_DIPCM</name>
<evidence type="ECO:0000313" key="2">
    <source>
        <dbReference type="Proteomes" id="UP001162992"/>
    </source>
</evidence>
<protein>
    <submittedName>
        <fullName evidence="1">Uncharacterized protein</fullName>
    </submittedName>
</protein>
<reference evidence="2" key="1">
    <citation type="journal article" date="2024" name="Proc. Natl. Acad. Sci. U.S.A.">
        <title>Extraordinary preservation of gene collinearity over three hundred million years revealed in homosporous lycophytes.</title>
        <authorList>
            <person name="Li C."/>
            <person name="Wickell D."/>
            <person name="Kuo L.Y."/>
            <person name="Chen X."/>
            <person name="Nie B."/>
            <person name="Liao X."/>
            <person name="Peng D."/>
            <person name="Ji J."/>
            <person name="Jenkins J."/>
            <person name="Williams M."/>
            <person name="Shu S."/>
            <person name="Plott C."/>
            <person name="Barry K."/>
            <person name="Rajasekar S."/>
            <person name="Grimwood J."/>
            <person name="Han X."/>
            <person name="Sun S."/>
            <person name="Hou Z."/>
            <person name="He W."/>
            <person name="Dai G."/>
            <person name="Sun C."/>
            <person name="Schmutz J."/>
            <person name="Leebens-Mack J.H."/>
            <person name="Li F.W."/>
            <person name="Wang L."/>
        </authorList>
    </citation>
    <scope>NUCLEOTIDE SEQUENCE [LARGE SCALE GENOMIC DNA]</scope>
    <source>
        <strain evidence="2">cv. PW_Plant_1</strain>
    </source>
</reference>
<sequence length="107" mass="11315">MKHELLDFLFVALNASALPSAPAPDLAHAPAPGPSAGHHHIYGGVEVADFVSALANYGGYSEIAELLANLTTFAWDMGKLMNEGRKVTLLAPNDHAIDHITAEQLEG</sequence>
<dbReference type="Proteomes" id="UP001162992">
    <property type="component" value="Chromosome 3"/>
</dbReference>
<accession>A0ACC2E8Y0</accession>
<proteinExistence type="predicted"/>
<keyword evidence="2" id="KW-1185">Reference proteome</keyword>
<comment type="caution">
    <text evidence="1">The sequence shown here is derived from an EMBL/GenBank/DDBJ whole genome shotgun (WGS) entry which is preliminary data.</text>
</comment>
<dbReference type="EMBL" id="CM055094">
    <property type="protein sequence ID" value="KAJ7562926.1"/>
    <property type="molecule type" value="Genomic_DNA"/>
</dbReference>
<organism evidence="1 2">
    <name type="scientific">Diphasiastrum complanatum</name>
    <name type="common">Issler's clubmoss</name>
    <name type="synonym">Lycopodium complanatum</name>
    <dbReference type="NCBI Taxonomy" id="34168"/>
    <lineage>
        <taxon>Eukaryota</taxon>
        <taxon>Viridiplantae</taxon>
        <taxon>Streptophyta</taxon>
        <taxon>Embryophyta</taxon>
        <taxon>Tracheophyta</taxon>
        <taxon>Lycopodiopsida</taxon>
        <taxon>Lycopodiales</taxon>
        <taxon>Lycopodiaceae</taxon>
        <taxon>Lycopodioideae</taxon>
        <taxon>Diphasiastrum</taxon>
    </lineage>
</organism>